<dbReference type="KEGG" id="psti:SOO65_15535"/>
<feature type="transmembrane region" description="Helical" evidence="1">
    <location>
        <begin position="12"/>
        <end position="33"/>
    </location>
</feature>
<name>A0AAX4HLG3_9BACT</name>
<feature type="transmembrane region" description="Helical" evidence="1">
    <location>
        <begin position="329"/>
        <end position="350"/>
    </location>
</feature>
<evidence type="ECO:0000313" key="2">
    <source>
        <dbReference type="EMBL" id="WPU64105.1"/>
    </source>
</evidence>
<dbReference type="EMBL" id="CP139487">
    <property type="protein sequence ID" value="WPU64105.1"/>
    <property type="molecule type" value="Genomic_DNA"/>
</dbReference>
<feature type="transmembrane region" description="Helical" evidence="1">
    <location>
        <begin position="136"/>
        <end position="160"/>
    </location>
</feature>
<dbReference type="PANTHER" id="PTHR34219">
    <property type="entry name" value="IRON-REGULATED INNER MEMBRANE PROTEIN-RELATED"/>
    <property type="match status" value="1"/>
</dbReference>
<reference evidence="2 3" key="1">
    <citation type="submission" date="2023-11" db="EMBL/GenBank/DDBJ databases">
        <title>Peredibacter starrii A3.12.</title>
        <authorList>
            <person name="Mitchell R.J."/>
        </authorList>
    </citation>
    <scope>NUCLEOTIDE SEQUENCE [LARGE SCALE GENOMIC DNA]</scope>
    <source>
        <strain evidence="2 3">A3.12</strain>
    </source>
</reference>
<keyword evidence="3" id="KW-1185">Reference proteome</keyword>
<feature type="transmembrane region" description="Helical" evidence="1">
    <location>
        <begin position="188"/>
        <end position="212"/>
    </location>
</feature>
<evidence type="ECO:0000313" key="3">
    <source>
        <dbReference type="Proteomes" id="UP001324634"/>
    </source>
</evidence>
<gene>
    <name evidence="2" type="ORF">SOO65_15535</name>
</gene>
<dbReference type="InterPro" id="IPR005625">
    <property type="entry name" value="PepSY-ass_TM"/>
</dbReference>
<proteinExistence type="predicted"/>
<dbReference type="RefSeq" id="WP_321392231.1">
    <property type="nucleotide sequence ID" value="NZ_CP139487.1"/>
</dbReference>
<dbReference type="Pfam" id="PF03929">
    <property type="entry name" value="PepSY_TM"/>
    <property type="match status" value="1"/>
</dbReference>
<sequence>MSKKKLYKVHKIAGLTLGFFIFLLALSGVFITFRAEIMPMVYPEFHVTPGLKELPVETLLFNSKEHLGDTKLITNLYTAEDKESAYLVLFKDPEAALPGILAINPYTGKITGEMAAWQNAFAVMLFFHANFFLGKFGGYLVGLLGVVLMFFVISGVYIWLPKHGTSAKLKRLLTFKSKNQPQNIHHGIGLVLGLPIFISAITGFLTIFDLLYPVGKMINKDPAYVEELVKQGTCNFRREVQALNILSEKQRENLISIHLCGKKNSLVKATYGLHDRHFLLGYGRILIDAETNEIVQTFNSATDPKSWNIKRLIVFPIHSGEYFGTPGRVINLITGLGLMAVFCSGVWLSVKRRRKLSPTLEESGTLEN</sequence>
<keyword evidence="1" id="KW-0812">Transmembrane</keyword>
<dbReference type="Proteomes" id="UP001324634">
    <property type="component" value="Chromosome"/>
</dbReference>
<organism evidence="2 3">
    <name type="scientific">Peredibacter starrii</name>
    <dbReference type="NCBI Taxonomy" id="28202"/>
    <lineage>
        <taxon>Bacteria</taxon>
        <taxon>Pseudomonadati</taxon>
        <taxon>Bdellovibrionota</taxon>
        <taxon>Bacteriovoracia</taxon>
        <taxon>Bacteriovoracales</taxon>
        <taxon>Bacteriovoracaceae</taxon>
        <taxon>Peredibacter</taxon>
    </lineage>
</organism>
<evidence type="ECO:0000256" key="1">
    <source>
        <dbReference type="SAM" id="Phobius"/>
    </source>
</evidence>
<accession>A0AAX4HLG3</accession>
<dbReference type="AlphaFoldDB" id="A0AAX4HLG3"/>
<protein>
    <submittedName>
        <fullName evidence="2">PepSY-associated TM helix domain-containing protein</fullName>
    </submittedName>
</protein>
<keyword evidence="1" id="KW-0472">Membrane</keyword>
<keyword evidence="1" id="KW-1133">Transmembrane helix</keyword>